<keyword evidence="1 2" id="KW-0238">DNA-binding</keyword>
<feature type="coiled-coil region" evidence="3">
    <location>
        <begin position="14"/>
        <end position="44"/>
    </location>
</feature>
<evidence type="ECO:0000313" key="5">
    <source>
        <dbReference type="Proteomes" id="UP000824214"/>
    </source>
</evidence>
<dbReference type="PANTHER" id="PTHR33449:SF1">
    <property type="entry name" value="NUCLEOID-ASSOCIATED PROTEIN YBAB"/>
    <property type="match status" value="1"/>
</dbReference>
<dbReference type="GO" id="GO:0003677">
    <property type="term" value="F:DNA binding"/>
    <property type="evidence" value="ECO:0007669"/>
    <property type="project" value="UniProtKB-UniRule"/>
</dbReference>
<keyword evidence="2" id="KW-0963">Cytoplasm</keyword>
<accession>A0A9D2LXV2</accession>
<evidence type="ECO:0000313" key="4">
    <source>
        <dbReference type="EMBL" id="HJB37362.1"/>
    </source>
</evidence>
<reference evidence="4" key="1">
    <citation type="journal article" date="2021" name="PeerJ">
        <title>Extensive microbial diversity within the chicken gut microbiome revealed by metagenomics and culture.</title>
        <authorList>
            <person name="Gilroy R."/>
            <person name="Ravi A."/>
            <person name="Getino M."/>
            <person name="Pursley I."/>
            <person name="Horton D.L."/>
            <person name="Alikhan N.F."/>
            <person name="Baker D."/>
            <person name="Gharbi K."/>
            <person name="Hall N."/>
            <person name="Watson M."/>
            <person name="Adriaenssens E.M."/>
            <person name="Foster-Nyarko E."/>
            <person name="Jarju S."/>
            <person name="Secka A."/>
            <person name="Antonio M."/>
            <person name="Oren A."/>
            <person name="Chaudhuri R.R."/>
            <person name="La Ragione R."/>
            <person name="Hildebrand F."/>
            <person name="Pallen M.J."/>
        </authorList>
    </citation>
    <scope>NUCLEOTIDE SEQUENCE</scope>
    <source>
        <strain evidence="4">ChiBcolR8-3208</strain>
    </source>
</reference>
<gene>
    <name evidence="4" type="ORF">H9942_04745</name>
</gene>
<dbReference type="GO" id="GO:0043590">
    <property type="term" value="C:bacterial nucleoid"/>
    <property type="evidence" value="ECO:0007669"/>
    <property type="project" value="UniProtKB-UniRule"/>
</dbReference>
<evidence type="ECO:0000256" key="3">
    <source>
        <dbReference type="SAM" id="Coils"/>
    </source>
</evidence>
<comment type="subcellular location">
    <subcellularLocation>
        <location evidence="2">Cytoplasm</location>
        <location evidence="2">Nucleoid</location>
    </subcellularLocation>
</comment>
<reference evidence="4" key="2">
    <citation type="submission" date="2021-04" db="EMBL/GenBank/DDBJ databases">
        <authorList>
            <person name="Gilroy R."/>
        </authorList>
    </citation>
    <scope>NUCLEOTIDE SEQUENCE</scope>
    <source>
        <strain evidence="4">ChiBcolR8-3208</strain>
    </source>
</reference>
<keyword evidence="3" id="KW-0175">Coiled coil</keyword>
<dbReference type="Gene3D" id="3.30.1310.10">
    <property type="entry name" value="Nucleoid-associated protein YbaB-like domain"/>
    <property type="match status" value="1"/>
</dbReference>
<comment type="function">
    <text evidence="2">Binds to DNA and alters its conformation. May be involved in regulation of gene expression, nucleoid organization and DNA protection.</text>
</comment>
<comment type="caution">
    <text evidence="4">The sequence shown here is derived from an EMBL/GenBank/DDBJ whole genome shotgun (WGS) entry which is preliminary data.</text>
</comment>
<dbReference type="SUPFAM" id="SSF82607">
    <property type="entry name" value="YbaB-like"/>
    <property type="match status" value="1"/>
</dbReference>
<dbReference type="HAMAP" id="MF_00274">
    <property type="entry name" value="DNA_YbaB_EbfC"/>
    <property type="match status" value="1"/>
</dbReference>
<name>A0A9D2LXV2_9FIRM</name>
<comment type="subunit">
    <text evidence="2">Homodimer.</text>
</comment>
<dbReference type="NCBIfam" id="TIGR00103">
    <property type="entry name" value="DNA_YbaB_EbfC"/>
    <property type="match status" value="1"/>
</dbReference>
<dbReference type="PANTHER" id="PTHR33449">
    <property type="entry name" value="NUCLEOID-ASSOCIATED PROTEIN YBAB"/>
    <property type="match status" value="1"/>
</dbReference>
<dbReference type="GO" id="GO:0005829">
    <property type="term" value="C:cytosol"/>
    <property type="evidence" value="ECO:0007669"/>
    <property type="project" value="TreeGrafter"/>
</dbReference>
<comment type="similarity">
    <text evidence="2">Belongs to the YbaB/EbfC family.</text>
</comment>
<dbReference type="Pfam" id="PF02575">
    <property type="entry name" value="YbaB_DNA_bd"/>
    <property type="match status" value="1"/>
</dbReference>
<proteinExistence type="inferred from homology"/>
<organism evidence="4 5">
    <name type="scientific">Candidatus Acutalibacter ornithocaccae</name>
    <dbReference type="NCBI Taxonomy" id="2838416"/>
    <lineage>
        <taxon>Bacteria</taxon>
        <taxon>Bacillati</taxon>
        <taxon>Bacillota</taxon>
        <taxon>Clostridia</taxon>
        <taxon>Eubacteriales</taxon>
        <taxon>Acutalibacteraceae</taxon>
        <taxon>Acutalibacter</taxon>
    </lineage>
</organism>
<evidence type="ECO:0000256" key="2">
    <source>
        <dbReference type="HAMAP-Rule" id="MF_00274"/>
    </source>
</evidence>
<dbReference type="EMBL" id="DWXZ01000096">
    <property type="protein sequence ID" value="HJB37362.1"/>
    <property type="molecule type" value="Genomic_DNA"/>
</dbReference>
<dbReference type="InterPro" id="IPR036894">
    <property type="entry name" value="YbaB-like_sf"/>
</dbReference>
<dbReference type="PIRSF" id="PIRSF004555">
    <property type="entry name" value="UCP004555"/>
    <property type="match status" value="1"/>
</dbReference>
<sequence>MKARLPQGYGGGGAANLQQLARQAQKMQEQMEAVSAELEEKEYTATAGGDAVKAVVTGKIEVKSVEIKPEVIDPEDAEMLGDLVTAAVNEALRAASQEKEERMSALSGGMNIPGLF</sequence>
<dbReference type="InterPro" id="IPR004401">
    <property type="entry name" value="YbaB/EbfC"/>
</dbReference>
<evidence type="ECO:0000256" key="1">
    <source>
        <dbReference type="ARBA" id="ARBA00023125"/>
    </source>
</evidence>
<dbReference type="Proteomes" id="UP000824214">
    <property type="component" value="Unassembled WGS sequence"/>
</dbReference>
<dbReference type="AlphaFoldDB" id="A0A9D2LXV2"/>
<protein>
    <recommendedName>
        <fullName evidence="2">Nucleoid-associated protein H9942_04745</fullName>
    </recommendedName>
</protein>